<accession>A0AB40AJI3</accession>
<dbReference type="Proteomes" id="UP001515500">
    <property type="component" value="Chromosome 19"/>
</dbReference>
<evidence type="ECO:0000256" key="1">
    <source>
        <dbReference type="SAM" id="MobiDB-lite"/>
    </source>
</evidence>
<feature type="region of interest" description="Disordered" evidence="1">
    <location>
        <begin position="241"/>
        <end position="277"/>
    </location>
</feature>
<evidence type="ECO:0000256" key="2">
    <source>
        <dbReference type="SAM" id="Phobius"/>
    </source>
</evidence>
<keyword evidence="3" id="KW-1185">Reference proteome</keyword>
<feature type="compositionally biased region" description="Acidic residues" evidence="1">
    <location>
        <begin position="372"/>
        <end position="382"/>
    </location>
</feature>
<organism evidence="3 4">
    <name type="scientific">Dioscorea cayennensis subsp. rotundata</name>
    <name type="common">White Guinea yam</name>
    <name type="synonym">Dioscorea rotundata</name>
    <dbReference type="NCBI Taxonomy" id="55577"/>
    <lineage>
        <taxon>Eukaryota</taxon>
        <taxon>Viridiplantae</taxon>
        <taxon>Streptophyta</taxon>
        <taxon>Embryophyta</taxon>
        <taxon>Tracheophyta</taxon>
        <taxon>Spermatophyta</taxon>
        <taxon>Magnoliopsida</taxon>
        <taxon>Liliopsida</taxon>
        <taxon>Dioscoreales</taxon>
        <taxon>Dioscoreaceae</taxon>
        <taxon>Dioscorea</taxon>
    </lineage>
</organism>
<protein>
    <submittedName>
        <fullName evidence="4">Uncharacterized protein LOC120250282</fullName>
    </submittedName>
</protein>
<proteinExistence type="predicted"/>
<feature type="transmembrane region" description="Helical" evidence="2">
    <location>
        <begin position="479"/>
        <end position="503"/>
    </location>
</feature>
<evidence type="ECO:0000313" key="3">
    <source>
        <dbReference type="Proteomes" id="UP001515500"/>
    </source>
</evidence>
<name>A0AB40AJI3_DIOCR</name>
<keyword evidence="2" id="KW-1133">Transmembrane helix</keyword>
<dbReference type="RefSeq" id="XP_039115014.1">
    <property type="nucleotide sequence ID" value="XM_039259080.1"/>
</dbReference>
<feature type="compositionally biased region" description="Basic and acidic residues" evidence="1">
    <location>
        <begin position="296"/>
        <end position="324"/>
    </location>
</feature>
<feature type="compositionally biased region" description="Polar residues" evidence="1">
    <location>
        <begin position="416"/>
        <end position="432"/>
    </location>
</feature>
<feature type="region of interest" description="Disordered" evidence="1">
    <location>
        <begin position="364"/>
        <end position="438"/>
    </location>
</feature>
<sequence length="509" mass="56627">MREGGGGGQGAEANQGNKRRPWMRLEVSGGGILVIGGVIIAAAWAARRSHVHKQRNNRKTTAGSDYEQYHKEKEEEVKDGSIINGYGEITVVDGLVEIKKEAGSMTEVDEKLCLCQSHTEEREEWKEEAVSVVGLKAYERVENQDDRQQVGEEKVSACAVDEKMKKEKEDDACNGVGEGEGDQVTVNDHGQEEDQLSDEMLFVHSCNQVVIHVEDDNKQIDEEEQMEANTKLVVNDEVLGEKESCGEETEPVVEELGKGEEGFQPNETNKEEGELSSSTYVVLKDEVEQGECDCREKGCNSKKEEEPTIESYQDKTKPLAEKGEGQCNETNAKKGGSFFNNAMIIDKEPDAESVANIEEQEECECNQRGEEQATESYEEETEPLVKEEFLHGEPAVNTEEVQVDEWDAKEEAATESCEQGTGSSDNSGASSTENEDAVWPAEVLQQDETKAGQLATTMQNRQMMMMMMMTMEKKKGKTFFIYMNHSLLVLAIALALALLSFHLSKHTVY</sequence>
<keyword evidence="2" id="KW-0812">Transmembrane</keyword>
<reference evidence="4" key="1">
    <citation type="submission" date="2025-08" db="UniProtKB">
        <authorList>
            <consortium name="RefSeq"/>
        </authorList>
    </citation>
    <scope>IDENTIFICATION</scope>
</reference>
<gene>
    <name evidence="4" type="primary">LOC120250282</name>
</gene>
<feature type="transmembrane region" description="Helical" evidence="2">
    <location>
        <begin position="27"/>
        <end position="46"/>
    </location>
</feature>
<dbReference type="GeneID" id="120250282"/>
<feature type="region of interest" description="Disordered" evidence="1">
    <location>
        <begin position="296"/>
        <end position="336"/>
    </location>
</feature>
<evidence type="ECO:0000313" key="4">
    <source>
        <dbReference type="RefSeq" id="XP_039115014.1"/>
    </source>
</evidence>
<dbReference type="AlphaFoldDB" id="A0AB40AJI3"/>
<keyword evidence="2" id="KW-0472">Membrane</keyword>